<feature type="compositionally biased region" description="Basic residues" evidence="1">
    <location>
        <begin position="1"/>
        <end position="13"/>
    </location>
</feature>
<dbReference type="EMBL" id="CADCTU010000598">
    <property type="protein sequence ID" value="CAA9335724.1"/>
    <property type="molecule type" value="Genomic_DNA"/>
</dbReference>
<gene>
    <name evidence="2" type="ORF">AVDCRST_MAG11-2687</name>
</gene>
<feature type="non-terminal residue" evidence="2">
    <location>
        <position position="1"/>
    </location>
</feature>
<sequence length="43" mass="4573">ADGRRRGDRRRGRGAGGGRAPRGALGRPRPARRAAPARRDALV</sequence>
<evidence type="ECO:0000256" key="1">
    <source>
        <dbReference type="SAM" id="MobiDB-lite"/>
    </source>
</evidence>
<proteinExistence type="predicted"/>
<feature type="non-terminal residue" evidence="2">
    <location>
        <position position="43"/>
    </location>
</feature>
<dbReference type="AlphaFoldDB" id="A0A6J4LK32"/>
<feature type="region of interest" description="Disordered" evidence="1">
    <location>
        <begin position="1"/>
        <end position="43"/>
    </location>
</feature>
<organism evidence="2">
    <name type="scientific">uncultured Gemmatimonadaceae bacterium</name>
    <dbReference type="NCBI Taxonomy" id="246130"/>
    <lineage>
        <taxon>Bacteria</taxon>
        <taxon>Pseudomonadati</taxon>
        <taxon>Gemmatimonadota</taxon>
        <taxon>Gemmatimonadia</taxon>
        <taxon>Gemmatimonadales</taxon>
        <taxon>Gemmatimonadaceae</taxon>
        <taxon>environmental samples</taxon>
    </lineage>
</organism>
<reference evidence="2" key="1">
    <citation type="submission" date="2020-02" db="EMBL/GenBank/DDBJ databases">
        <authorList>
            <person name="Meier V. D."/>
        </authorList>
    </citation>
    <scope>NUCLEOTIDE SEQUENCE</scope>
    <source>
        <strain evidence="2">AVDCRST_MAG11</strain>
    </source>
</reference>
<protein>
    <submittedName>
        <fullName evidence="2">Uncharacterized protein</fullName>
    </submittedName>
</protein>
<name>A0A6J4LK32_9BACT</name>
<evidence type="ECO:0000313" key="2">
    <source>
        <dbReference type="EMBL" id="CAA9335724.1"/>
    </source>
</evidence>
<accession>A0A6J4LK32</accession>